<keyword evidence="5" id="KW-0813">Transport</keyword>
<feature type="domain" description="ABC transmembrane type-1" evidence="6">
    <location>
        <begin position="368"/>
        <end position="574"/>
    </location>
</feature>
<feature type="transmembrane region" description="Helical" evidence="5">
    <location>
        <begin position="374"/>
        <end position="393"/>
    </location>
</feature>
<keyword evidence="4 5" id="KW-0472">Membrane</keyword>
<feature type="transmembrane region" description="Helical" evidence="5">
    <location>
        <begin position="212"/>
        <end position="236"/>
    </location>
</feature>
<proteinExistence type="inferred from homology"/>
<evidence type="ECO:0000256" key="3">
    <source>
        <dbReference type="ARBA" id="ARBA00022989"/>
    </source>
</evidence>
<feature type="transmembrane region" description="Helical" evidence="5">
    <location>
        <begin position="449"/>
        <end position="471"/>
    </location>
</feature>
<dbReference type="Gene3D" id="1.10.3720.10">
    <property type="entry name" value="MetI-like"/>
    <property type="match status" value="2"/>
</dbReference>
<feature type="domain" description="ABC transmembrane type-1" evidence="6">
    <location>
        <begin position="84"/>
        <end position="287"/>
    </location>
</feature>
<sequence>MTSTTPRRFRLPSLIALPKRQQIVTGEDWLMRLLLALGTLWLLVGVVLPLFPMIGRSFRDTNGNWIGLANYVKYLTTPALAASFTNSLFVALASTFFSVLLAFVYAYALTRTQMPAKPVFRVLGMLPLYIPPLAHAIGLIYLFGNKGLVTTGFFGLLPQWDINLYGPVGIIIGEVLYCFPQALVILITALSLTDARLYEAAEVLGSSSLKTFLTVTLPSIKYGLISAVFVCFTLAFTDFGVPKVVGGNYNVLATDIYKQVIGQQNFSMGATISVFLLVPTVIAFIVDRIIQRRQTALVSAKAVPLQPKPNLLLDRAMFVFCSLLAGFALAVLLVIILASLVQVWPYNLSLSLQNYNFSTVGGGGYGAFWNSIRMSVYTAIFGTAAVFTGAYLVEKGKGVRWLRSINYFLSTIPLALPGLVLGLAYVFFFNNRIWWIPFTQVAIYNPLSFIYGTMAILVLCNIIHFYTVCFLTANTALKQIDPEFEAVSASMRVPFYKTFWRVTVPLSLPAILEIGIYFFVNAMITISAIVFLYPANLPLAAVAIVNMDDAGDTAAAAAMSTLVVLTSIGVRILYWFFTKGLQQRAQAWLQR</sequence>
<keyword evidence="3 5" id="KW-1133">Transmembrane helix</keyword>
<dbReference type="CDD" id="cd06261">
    <property type="entry name" value="TM_PBP2"/>
    <property type="match status" value="2"/>
</dbReference>
<dbReference type="GO" id="GO:0005886">
    <property type="term" value="C:plasma membrane"/>
    <property type="evidence" value="ECO:0007669"/>
    <property type="project" value="UniProtKB-SubCell"/>
</dbReference>
<dbReference type="EMBL" id="CP053586">
    <property type="protein sequence ID" value="WNZ24103.1"/>
    <property type="molecule type" value="Genomic_DNA"/>
</dbReference>
<feature type="transmembrane region" description="Helical" evidence="5">
    <location>
        <begin position="405"/>
        <end position="429"/>
    </location>
</feature>
<dbReference type="InterPro" id="IPR017664">
    <property type="entry name" value="AminoethylPonate_ABC_perm-1"/>
</dbReference>
<comment type="similarity">
    <text evidence="5">Belongs to the binding-protein-dependent transport system permease family.</text>
</comment>
<dbReference type="SUPFAM" id="SSF161098">
    <property type="entry name" value="MetI-like"/>
    <property type="match status" value="2"/>
</dbReference>
<protein>
    <submittedName>
        <fullName evidence="7">2-aminoethylphosphonate ABC transporter permease subunit</fullName>
    </submittedName>
</protein>
<feature type="transmembrane region" description="Helical" evidence="5">
    <location>
        <begin position="553"/>
        <end position="577"/>
    </location>
</feature>
<feature type="transmembrane region" description="Helical" evidence="5">
    <location>
        <begin position="122"/>
        <end position="144"/>
    </location>
</feature>
<dbReference type="PROSITE" id="PS50928">
    <property type="entry name" value="ABC_TM1"/>
    <property type="match status" value="2"/>
</dbReference>
<evidence type="ECO:0000256" key="1">
    <source>
        <dbReference type="ARBA" id="ARBA00004141"/>
    </source>
</evidence>
<feature type="transmembrane region" description="Helical" evidence="5">
    <location>
        <begin position="266"/>
        <end position="286"/>
    </location>
</feature>
<feature type="transmembrane region" description="Helical" evidence="5">
    <location>
        <begin position="88"/>
        <end position="110"/>
    </location>
</feature>
<reference evidence="7" key="1">
    <citation type="submission" date="2020-05" db="EMBL/GenBank/DDBJ databases">
        <authorList>
            <person name="Zhu T."/>
            <person name="Keshari N."/>
            <person name="Lu X."/>
        </authorList>
    </citation>
    <scope>NUCLEOTIDE SEQUENCE</scope>
    <source>
        <strain evidence="7">NK1-12</strain>
    </source>
</reference>
<dbReference type="GO" id="GO:0055085">
    <property type="term" value="P:transmembrane transport"/>
    <property type="evidence" value="ECO:0007669"/>
    <property type="project" value="InterPro"/>
</dbReference>
<evidence type="ECO:0000256" key="5">
    <source>
        <dbReference type="RuleBase" id="RU363032"/>
    </source>
</evidence>
<dbReference type="Pfam" id="PF00528">
    <property type="entry name" value="BPD_transp_1"/>
    <property type="match status" value="2"/>
</dbReference>
<feature type="transmembrane region" description="Helical" evidence="5">
    <location>
        <begin position="316"/>
        <end position="344"/>
    </location>
</feature>
<gene>
    <name evidence="7" type="ORF">HJG54_15365</name>
</gene>
<evidence type="ECO:0000256" key="4">
    <source>
        <dbReference type="ARBA" id="ARBA00023136"/>
    </source>
</evidence>
<dbReference type="PANTHER" id="PTHR43496:SF1">
    <property type="entry name" value="POLYGALACTURONAN_RHAMNOGALACTURONAN TRANSPORT SYSTEM PERMEASE PROTEIN YTEP"/>
    <property type="match status" value="1"/>
</dbReference>
<accession>A0AA96WF91</accession>
<keyword evidence="2 5" id="KW-0812">Transmembrane</keyword>
<feature type="transmembrane region" description="Helical" evidence="5">
    <location>
        <begin position="510"/>
        <end position="533"/>
    </location>
</feature>
<comment type="subcellular location">
    <subcellularLocation>
        <location evidence="5">Cell membrane</location>
        <topology evidence="5">Multi-pass membrane protein</topology>
    </subcellularLocation>
    <subcellularLocation>
        <location evidence="1">Membrane</location>
        <topology evidence="1">Multi-pass membrane protein</topology>
    </subcellularLocation>
</comment>
<dbReference type="NCBIfam" id="TIGR03262">
    <property type="entry name" value="PhnU2"/>
    <property type="match status" value="1"/>
</dbReference>
<organism evidence="7">
    <name type="scientific">Leptolyngbya sp. NK1-12</name>
    <dbReference type="NCBI Taxonomy" id="2547451"/>
    <lineage>
        <taxon>Bacteria</taxon>
        <taxon>Bacillati</taxon>
        <taxon>Cyanobacteriota</taxon>
        <taxon>Cyanophyceae</taxon>
        <taxon>Leptolyngbyales</taxon>
        <taxon>Leptolyngbyaceae</taxon>
        <taxon>Leptolyngbya group</taxon>
        <taxon>Leptolyngbya</taxon>
    </lineage>
</organism>
<evidence type="ECO:0000313" key="7">
    <source>
        <dbReference type="EMBL" id="WNZ24103.1"/>
    </source>
</evidence>
<evidence type="ECO:0000256" key="2">
    <source>
        <dbReference type="ARBA" id="ARBA00022692"/>
    </source>
</evidence>
<dbReference type="InterPro" id="IPR035906">
    <property type="entry name" value="MetI-like_sf"/>
</dbReference>
<name>A0AA96WF91_9CYAN</name>
<dbReference type="AlphaFoldDB" id="A0AA96WF91"/>
<dbReference type="PANTHER" id="PTHR43496">
    <property type="entry name" value="PROTEIN LPLB"/>
    <property type="match status" value="1"/>
</dbReference>
<feature type="transmembrane region" description="Helical" evidence="5">
    <location>
        <begin position="164"/>
        <end position="192"/>
    </location>
</feature>
<dbReference type="RefSeq" id="WP_316429713.1">
    <property type="nucleotide sequence ID" value="NZ_CP053586.1"/>
</dbReference>
<evidence type="ECO:0000259" key="6">
    <source>
        <dbReference type="PROSITE" id="PS50928"/>
    </source>
</evidence>
<dbReference type="InterPro" id="IPR000515">
    <property type="entry name" value="MetI-like"/>
</dbReference>
<feature type="transmembrane region" description="Helical" evidence="5">
    <location>
        <begin position="29"/>
        <end position="51"/>
    </location>
</feature>